<dbReference type="Pfam" id="PF00370">
    <property type="entry name" value="FGGY_N"/>
    <property type="match status" value="1"/>
</dbReference>
<dbReference type="PANTHER" id="PTHR10196">
    <property type="entry name" value="SUGAR KINASE"/>
    <property type="match status" value="1"/>
</dbReference>
<dbReference type="InterPro" id="IPR043129">
    <property type="entry name" value="ATPase_NBD"/>
</dbReference>
<dbReference type="EMBL" id="LR790199">
    <property type="protein sequence ID" value="CAB3266061.1"/>
    <property type="molecule type" value="mRNA"/>
</dbReference>
<evidence type="ECO:0000313" key="5">
    <source>
        <dbReference type="EMBL" id="CAB3266061.1"/>
    </source>
</evidence>
<accession>A0A6F9DSB3</accession>
<dbReference type="GO" id="GO:0071222">
    <property type="term" value="P:cellular response to lipopolysaccharide"/>
    <property type="evidence" value="ECO:0007669"/>
    <property type="project" value="TreeGrafter"/>
</dbReference>
<evidence type="ECO:0000256" key="3">
    <source>
        <dbReference type="ARBA" id="ARBA00022777"/>
    </source>
</evidence>
<dbReference type="Gene3D" id="3.30.420.40">
    <property type="match status" value="2"/>
</dbReference>
<dbReference type="CDD" id="cd07777">
    <property type="entry name" value="ASKHA_NBD_FGGY_SHK"/>
    <property type="match status" value="1"/>
</dbReference>
<dbReference type="GO" id="GO:0006071">
    <property type="term" value="P:glycerol metabolic process"/>
    <property type="evidence" value="ECO:0007669"/>
    <property type="project" value="TreeGrafter"/>
</dbReference>
<keyword evidence="2" id="KW-0808">Transferase</keyword>
<keyword evidence="3 5" id="KW-0418">Kinase</keyword>
<organism evidence="5">
    <name type="scientific">Phallusia mammillata</name>
    <dbReference type="NCBI Taxonomy" id="59560"/>
    <lineage>
        <taxon>Eukaryota</taxon>
        <taxon>Metazoa</taxon>
        <taxon>Chordata</taxon>
        <taxon>Tunicata</taxon>
        <taxon>Ascidiacea</taxon>
        <taxon>Phlebobranchia</taxon>
        <taxon>Ascidiidae</taxon>
        <taxon>Phallusia</taxon>
    </lineage>
</organism>
<dbReference type="PIRSF" id="PIRSF000538">
    <property type="entry name" value="GlpK"/>
    <property type="match status" value="1"/>
</dbReference>
<dbReference type="PANTHER" id="PTHR10196:SF67">
    <property type="entry name" value="SEDOHEPTULOKINASE"/>
    <property type="match status" value="1"/>
</dbReference>
<feature type="domain" description="Carbohydrate kinase FGGY N-terminal" evidence="4">
    <location>
        <begin position="2"/>
        <end position="247"/>
    </location>
</feature>
<comment type="similarity">
    <text evidence="1">Belongs to the FGGY kinase family.</text>
</comment>
<dbReference type="InterPro" id="IPR018484">
    <property type="entry name" value="FGGY_N"/>
</dbReference>
<dbReference type="InterPro" id="IPR000577">
    <property type="entry name" value="Carb_kinase_FGGY"/>
</dbReference>
<sequence>MYSLGIDIGTTSVKVTIVNNENSVIASKSLFSNANIESKLYPDHIEQSVSKIFETLDKSLCAISQEIGQEIKHVKHIVVCGQMHGCVLWDSNTRHQIQNSCENVSNLITWRDQRCTVEFLESLPVSQNSTNLSTGFGCATLLWMRQNCCKFLEKFDSCGTIADYVVAVLTGCSKRLMCYQNANSWGYFNVQSQKWDLSVMREANFPLEILPEVVAPGTIVGKLAHQWHGIPTEAHVYVALGDLQCSVMACKPKENEAVVNVSTSAQISMAVQHETLAIHRPQDDSGKSPVVRVPYFGDRDLITYASLNGGAVFAEYVRLLRDWTQKFVPDVTEGDIYSRLLEETSEQHADSGNKRKMTFSPTLFGERHAPDLKAALHNIDAPHFNAPEIGRAIAAGILRNLRSVFDSGTRNELLKVAHVWACGSVFTRNRFFREEITASVFDDVNVSFSRNADAAYGAAISIISEVAMK</sequence>
<evidence type="ECO:0000256" key="1">
    <source>
        <dbReference type="ARBA" id="ARBA00009156"/>
    </source>
</evidence>
<dbReference type="GO" id="GO:0005829">
    <property type="term" value="C:cytosol"/>
    <property type="evidence" value="ECO:0007669"/>
    <property type="project" value="TreeGrafter"/>
</dbReference>
<protein>
    <submittedName>
        <fullName evidence="5">Sedoheptulokinase-like</fullName>
    </submittedName>
</protein>
<dbReference type="SUPFAM" id="SSF53067">
    <property type="entry name" value="Actin-like ATPase domain"/>
    <property type="match status" value="2"/>
</dbReference>
<proteinExistence type="evidence at transcript level"/>
<dbReference type="GO" id="GO:0050277">
    <property type="term" value="F:sedoheptulokinase activity"/>
    <property type="evidence" value="ECO:0007669"/>
    <property type="project" value="TreeGrafter"/>
</dbReference>
<evidence type="ECO:0000259" key="4">
    <source>
        <dbReference type="Pfam" id="PF00370"/>
    </source>
</evidence>
<gene>
    <name evidence="5" type="primary">Shpk</name>
</gene>
<name>A0A6F9DSB3_9ASCI</name>
<dbReference type="AlphaFoldDB" id="A0A6F9DSB3"/>
<reference evidence="5" key="1">
    <citation type="submission" date="2020-04" db="EMBL/GenBank/DDBJ databases">
        <authorList>
            <person name="Neveu A P."/>
        </authorList>
    </citation>
    <scope>NUCLEOTIDE SEQUENCE</scope>
    <source>
        <tissue evidence="5">Whole embryo</tissue>
    </source>
</reference>
<evidence type="ECO:0000256" key="2">
    <source>
        <dbReference type="ARBA" id="ARBA00022679"/>
    </source>
</evidence>